<reference evidence="10 11" key="1">
    <citation type="journal article" date="2018" name="BMC Genomics">
        <title>Genomic evidence for intraspecific hybridization in a clonal and extremely halotolerant yeast.</title>
        <authorList>
            <person name="Gostincar C."/>
            <person name="Stajich J.E."/>
            <person name="Zupancic J."/>
            <person name="Zalar P."/>
            <person name="Gunde-Cimerman N."/>
        </authorList>
    </citation>
    <scope>NUCLEOTIDE SEQUENCE [LARGE SCALE GENOMIC DNA]</scope>
    <source>
        <strain evidence="9 11">EXF-6651</strain>
        <strain evidence="8 10">EXF-6669</strain>
    </source>
</reference>
<protein>
    <recommendedName>
        <fullName evidence="3">Altered inheritance of mitochondria protein 9, mitochondrial</fullName>
    </recommendedName>
    <alternativeName>
        <fullName evidence="6">Found in mitochondrial proteome protein 29</fullName>
    </alternativeName>
</protein>
<evidence type="ECO:0000256" key="1">
    <source>
        <dbReference type="ARBA" id="ARBA00004173"/>
    </source>
</evidence>
<evidence type="ECO:0000256" key="4">
    <source>
        <dbReference type="ARBA" id="ARBA00022946"/>
    </source>
</evidence>
<gene>
    <name evidence="9" type="ORF">D0866_03088</name>
    <name evidence="8" type="ORF">D0867_03117</name>
</gene>
<evidence type="ECO:0000259" key="7">
    <source>
        <dbReference type="Pfam" id="PF01636"/>
    </source>
</evidence>
<evidence type="ECO:0000313" key="11">
    <source>
        <dbReference type="Proteomes" id="UP000276864"/>
    </source>
</evidence>
<dbReference type="Gene3D" id="3.90.1200.10">
    <property type="match status" value="1"/>
</dbReference>
<dbReference type="GO" id="GO:0005739">
    <property type="term" value="C:mitochondrion"/>
    <property type="evidence" value="ECO:0007669"/>
    <property type="project" value="UniProtKB-SubCell"/>
</dbReference>
<dbReference type="VEuPathDB" id="FungiDB:BTJ68_12390"/>
<dbReference type="PANTHER" id="PTHR36091:SF1">
    <property type="entry name" value="ALTERED INHERITANCE OF MITOCHONDRIA PROTEIN 9, MITOCHONDRIAL"/>
    <property type="match status" value="1"/>
</dbReference>
<dbReference type="EMBL" id="QWIL01000226">
    <property type="protein sequence ID" value="RMY21790.1"/>
    <property type="molecule type" value="Genomic_DNA"/>
</dbReference>
<dbReference type="Proteomes" id="UP000271337">
    <property type="component" value="Unassembled WGS sequence"/>
</dbReference>
<dbReference type="PANTHER" id="PTHR36091">
    <property type="entry name" value="ALTERED INHERITANCE OF MITOCHONDRIA PROTEIN 9, MITOCHONDRIAL"/>
    <property type="match status" value="1"/>
</dbReference>
<dbReference type="SUPFAM" id="SSF56112">
    <property type="entry name" value="Protein kinase-like (PK-like)"/>
    <property type="match status" value="1"/>
</dbReference>
<comment type="similarity">
    <text evidence="2">Belongs to the AIM9 family.</text>
</comment>
<dbReference type="Pfam" id="PF01636">
    <property type="entry name" value="APH"/>
    <property type="match status" value="1"/>
</dbReference>
<name>A0A3M7A3B5_HORWE</name>
<dbReference type="Proteomes" id="UP000276864">
    <property type="component" value="Unassembled WGS sequence"/>
</dbReference>
<evidence type="ECO:0000313" key="8">
    <source>
        <dbReference type="EMBL" id="RMY21790.1"/>
    </source>
</evidence>
<evidence type="ECO:0000256" key="5">
    <source>
        <dbReference type="ARBA" id="ARBA00023128"/>
    </source>
</evidence>
<dbReference type="EMBL" id="QWIM01000217">
    <property type="protein sequence ID" value="RMY37712.1"/>
    <property type="molecule type" value="Genomic_DNA"/>
</dbReference>
<accession>A0A3M7A3B5</accession>
<evidence type="ECO:0000313" key="10">
    <source>
        <dbReference type="Proteomes" id="UP000271337"/>
    </source>
</evidence>
<dbReference type="InterPro" id="IPR011009">
    <property type="entry name" value="Kinase-like_dom_sf"/>
</dbReference>
<organism evidence="8 10">
    <name type="scientific">Hortaea werneckii</name>
    <name type="common">Black yeast</name>
    <name type="synonym">Cladosporium werneckii</name>
    <dbReference type="NCBI Taxonomy" id="91943"/>
    <lineage>
        <taxon>Eukaryota</taxon>
        <taxon>Fungi</taxon>
        <taxon>Dikarya</taxon>
        <taxon>Ascomycota</taxon>
        <taxon>Pezizomycotina</taxon>
        <taxon>Dothideomycetes</taxon>
        <taxon>Dothideomycetidae</taxon>
        <taxon>Mycosphaerellales</taxon>
        <taxon>Teratosphaeriaceae</taxon>
        <taxon>Hortaea</taxon>
    </lineage>
</organism>
<sequence length="421" mass="47674">MRPFSRRFTPCTFQDLHLPEDNGLLVIAFDPYTYSQGKWLHRNEERQTARKLHFNFEALLEVAVKRSEGAREVVSCEKREGGFNRVFIIEFDNGVKVAAKVPMPYAGPTALMTMSEVATLKYVRHKTHVPVPQVLAWSSKPESDSVGIEYIIMEHVSGVALKDIWGQMTELQHILIIESVGKLLKELCALDFGALGSLYLNTADKPSGTLPVDEEYCVGPHCGRHLWGYQDDHTTKAAVPTGLQGPYLTQIGELTVAEREPSQTLAEDHLRLLETGLKTLEVVKNSMDPQDARYPLLFHPDLHARNIFVDSNDPTQVLSVIDWQSTGIEPAVIHAVEQPDFAEEPLLDKTLDAEVTHDSHELQAHAQRYGWVEEGRWDDVVHMYREEYAGFVKACVASREECETEEDAERKADKLWPFDLR</sequence>
<evidence type="ECO:0000256" key="2">
    <source>
        <dbReference type="ARBA" id="ARBA00005543"/>
    </source>
</evidence>
<dbReference type="InterPro" id="IPR002575">
    <property type="entry name" value="Aminoglycoside_PTrfase"/>
</dbReference>
<keyword evidence="5" id="KW-0496">Mitochondrion</keyword>
<dbReference type="InterPro" id="IPR051035">
    <property type="entry name" value="Mito_inheritance_9"/>
</dbReference>
<comment type="caution">
    <text evidence="8">The sequence shown here is derived from an EMBL/GenBank/DDBJ whole genome shotgun (WGS) entry which is preliminary data.</text>
</comment>
<dbReference type="AlphaFoldDB" id="A0A3M7A3B5"/>
<evidence type="ECO:0000256" key="3">
    <source>
        <dbReference type="ARBA" id="ARBA00016197"/>
    </source>
</evidence>
<keyword evidence="4" id="KW-0809">Transit peptide</keyword>
<evidence type="ECO:0000256" key="6">
    <source>
        <dbReference type="ARBA" id="ARBA00031849"/>
    </source>
</evidence>
<feature type="domain" description="Aminoglycoside phosphotransferase" evidence="7">
    <location>
        <begin position="84"/>
        <end position="331"/>
    </location>
</feature>
<evidence type="ECO:0000313" key="9">
    <source>
        <dbReference type="EMBL" id="RMY37712.1"/>
    </source>
</evidence>
<dbReference type="OrthoDB" id="2831558at2759"/>
<proteinExistence type="inferred from homology"/>
<comment type="subcellular location">
    <subcellularLocation>
        <location evidence="1">Mitochondrion</location>
    </subcellularLocation>
</comment>